<dbReference type="PROSITE" id="PS00913">
    <property type="entry name" value="ADH_IRON_1"/>
    <property type="match status" value="1"/>
</dbReference>
<dbReference type="PANTHER" id="PTHR11496">
    <property type="entry name" value="ALCOHOL DEHYDROGENASE"/>
    <property type="match status" value="1"/>
</dbReference>
<dbReference type="EMBL" id="BAAAZR010000008">
    <property type="protein sequence ID" value="GAA3813066.1"/>
    <property type="molecule type" value="Genomic_DNA"/>
</dbReference>
<keyword evidence="3" id="KW-0520">NAD</keyword>
<sequence>MNLNLTPMPAAHLAEGAAGTLGVLAREAGAERVLIVTDPGIAATLVLDTVRNALSGLETAVYAGVHANPTTQDIAVGADIAEQAASQLIIALGGGSAMDAAKGIAVAAVNPQRGRDLDYRTSFAVPALPIIAVPTTAGTGAETNAFGVITDVETHRKFYVGHATSLPRAAVLDPELTIGLPKGPTAATGMDALTHALESFSSIRANPWSDGIALQVIRMVSRHLPQAYDDGGDLQARAQMLLAAHMAGVGMAATGLGICHGIGHPLGGRFDIAHGVALTMLLPHVLRFNLPVRLARTAHVAFALGVGDTARTDEWNADAAIDAVAALGARVGLTGRLADHGISEMDFALLARDALDDEVMANTPRPPSADDVHAILTAAH</sequence>
<reference evidence="7" key="1">
    <citation type="journal article" date="2019" name="Int. J. Syst. Evol. Microbiol.">
        <title>The Global Catalogue of Microorganisms (GCM) 10K type strain sequencing project: providing services to taxonomists for standard genome sequencing and annotation.</title>
        <authorList>
            <consortium name="The Broad Institute Genomics Platform"/>
            <consortium name="The Broad Institute Genome Sequencing Center for Infectious Disease"/>
            <person name="Wu L."/>
            <person name="Ma J."/>
        </authorList>
    </citation>
    <scope>NUCLEOTIDE SEQUENCE [LARGE SCALE GENOMIC DNA]</scope>
    <source>
        <strain evidence="7">JCM 16908</strain>
    </source>
</reference>
<dbReference type="CDD" id="cd08551">
    <property type="entry name" value="Fe-ADH"/>
    <property type="match status" value="1"/>
</dbReference>
<feature type="domain" description="Fe-containing alcohol dehydrogenase-like C-terminal" evidence="5">
    <location>
        <begin position="185"/>
        <end position="379"/>
    </location>
</feature>
<dbReference type="SUPFAM" id="SSF56796">
    <property type="entry name" value="Dehydroquinate synthase-like"/>
    <property type="match status" value="1"/>
</dbReference>
<dbReference type="InterPro" id="IPR039697">
    <property type="entry name" value="Alcohol_dehydrogenase_Fe"/>
</dbReference>
<protein>
    <submittedName>
        <fullName evidence="6">Iron-containing alcohol dehydrogenase</fullName>
    </submittedName>
</protein>
<dbReference type="Gene3D" id="3.40.50.1970">
    <property type="match status" value="1"/>
</dbReference>
<dbReference type="Pfam" id="PF00465">
    <property type="entry name" value="Fe-ADH"/>
    <property type="match status" value="1"/>
</dbReference>
<name>A0ABP7I9R2_9ACTN</name>
<dbReference type="InterPro" id="IPR001670">
    <property type="entry name" value="ADH_Fe/GldA"/>
</dbReference>
<accession>A0ABP7I9R2</accession>
<dbReference type="RefSeq" id="WP_344941138.1">
    <property type="nucleotide sequence ID" value="NZ_BAAAZR010000008.1"/>
</dbReference>
<dbReference type="Gene3D" id="1.20.1090.10">
    <property type="entry name" value="Dehydroquinate synthase-like - alpha domain"/>
    <property type="match status" value="1"/>
</dbReference>
<proteinExistence type="inferred from homology"/>
<evidence type="ECO:0000259" key="4">
    <source>
        <dbReference type="Pfam" id="PF00465"/>
    </source>
</evidence>
<dbReference type="PANTHER" id="PTHR11496:SF102">
    <property type="entry name" value="ALCOHOL DEHYDROGENASE 4"/>
    <property type="match status" value="1"/>
</dbReference>
<dbReference type="Pfam" id="PF25137">
    <property type="entry name" value="ADH_Fe_C"/>
    <property type="match status" value="1"/>
</dbReference>
<dbReference type="InterPro" id="IPR018211">
    <property type="entry name" value="ADH_Fe_CS"/>
</dbReference>
<keyword evidence="7" id="KW-1185">Reference proteome</keyword>
<evidence type="ECO:0000256" key="3">
    <source>
        <dbReference type="ARBA" id="ARBA00023027"/>
    </source>
</evidence>
<evidence type="ECO:0000259" key="5">
    <source>
        <dbReference type="Pfam" id="PF25137"/>
    </source>
</evidence>
<organism evidence="6 7">
    <name type="scientific">Sphaerisporangium flaviroseum</name>
    <dbReference type="NCBI Taxonomy" id="509199"/>
    <lineage>
        <taxon>Bacteria</taxon>
        <taxon>Bacillati</taxon>
        <taxon>Actinomycetota</taxon>
        <taxon>Actinomycetes</taxon>
        <taxon>Streptosporangiales</taxon>
        <taxon>Streptosporangiaceae</taxon>
        <taxon>Sphaerisporangium</taxon>
    </lineage>
</organism>
<gene>
    <name evidence="6" type="ORF">GCM10022226_37250</name>
</gene>
<evidence type="ECO:0000256" key="2">
    <source>
        <dbReference type="ARBA" id="ARBA00023002"/>
    </source>
</evidence>
<dbReference type="InterPro" id="IPR056798">
    <property type="entry name" value="ADH_Fe_C"/>
</dbReference>
<comment type="similarity">
    <text evidence="1">Belongs to the iron-containing alcohol dehydrogenase family.</text>
</comment>
<comment type="caution">
    <text evidence="6">The sequence shown here is derived from an EMBL/GenBank/DDBJ whole genome shotgun (WGS) entry which is preliminary data.</text>
</comment>
<evidence type="ECO:0000313" key="6">
    <source>
        <dbReference type="EMBL" id="GAA3813066.1"/>
    </source>
</evidence>
<keyword evidence="2" id="KW-0560">Oxidoreductase</keyword>
<evidence type="ECO:0000313" key="7">
    <source>
        <dbReference type="Proteomes" id="UP001500888"/>
    </source>
</evidence>
<dbReference type="PROSITE" id="PS00060">
    <property type="entry name" value="ADH_IRON_2"/>
    <property type="match status" value="1"/>
</dbReference>
<evidence type="ECO:0000256" key="1">
    <source>
        <dbReference type="ARBA" id="ARBA00007358"/>
    </source>
</evidence>
<dbReference type="Proteomes" id="UP001500888">
    <property type="component" value="Unassembled WGS sequence"/>
</dbReference>
<feature type="domain" description="Alcohol dehydrogenase iron-type/glycerol dehydrogenase GldA" evidence="4">
    <location>
        <begin position="14"/>
        <end position="174"/>
    </location>
</feature>